<dbReference type="AlphaFoldDB" id="A0A9Q0RKM0"/>
<reference evidence="8" key="1">
    <citation type="submission" date="2022-12" db="EMBL/GenBank/DDBJ databases">
        <title>Genome assemblies of Blomia tropicalis.</title>
        <authorList>
            <person name="Cui Y."/>
        </authorList>
    </citation>
    <scope>NUCLEOTIDE SEQUENCE</scope>
    <source>
        <tissue evidence="8">Adult mites</tissue>
    </source>
</reference>
<keyword evidence="2" id="KW-0645">Protease</keyword>
<dbReference type="InterPro" id="IPR025660">
    <property type="entry name" value="Pept_his_AS"/>
</dbReference>
<evidence type="ECO:0000259" key="7">
    <source>
        <dbReference type="SMART" id="SM00645"/>
    </source>
</evidence>
<dbReference type="GO" id="GO:0006508">
    <property type="term" value="P:proteolysis"/>
    <property type="evidence" value="ECO:0007669"/>
    <property type="project" value="UniProtKB-KW"/>
</dbReference>
<dbReference type="PROSITE" id="PS00639">
    <property type="entry name" value="THIOL_PROTEASE_HIS"/>
    <property type="match status" value="1"/>
</dbReference>
<dbReference type="InterPro" id="IPR013128">
    <property type="entry name" value="Peptidase_C1A"/>
</dbReference>
<evidence type="ECO:0000313" key="8">
    <source>
        <dbReference type="EMBL" id="KAJ6217884.1"/>
    </source>
</evidence>
<evidence type="ECO:0000256" key="5">
    <source>
        <dbReference type="SAM" id="MobiDB-lite"/>
    </source>
</evidence>
<feature type="chain" id="PRO_5040289853" description="Peptidase C1A papain C-terminal domain-containing protein" evidence="6">
    <location>
        <begin position="21"/>
        <end position="479"/>
    </location>
</feature>
<dbReference type="Proteomes" id="UP001142055">
    <property type="component" value="Chromosome 3"/>
</dbReference>
<keyword evidence="3" id="KW-0378">Hydrolase</keyword>
<evidence type="ECO:0000256" key="6">
    <source>
        <dbReference type="SAM" id="SignalP"/>
    </source>
</evidence>
<feature type="domain" description="Peptidase C1A papain C-terminal" evidence="7">
    <location>
        <begin position="257"/>
        <end position="478"/>
    </location>
</feature>
<dbReference type="GO" id="GO:0008234">
    <property type="term" value="F:cysteine-type peptidase activity"/>
    <property type="evidence" value="ECO:0007669"/>
    <property type="project" value="UniProtKB-KW"/>
</dbReference>
<sequence length="479" mass="53316">MRNLLILIVGIVAASSTTDAALKDAITNVAAPFQREIQKHIDTQKQFLGKLLNIDPDSQLSQLFPAIGQLTNLTKLKECYNPSIGDEEFNIFNNTIFDVIKTYYKVFPENFQLTKFGDKAKNLFQSTQEIGQYTVDCLLNPSEYQLGLTQLTDFSGSEYNSLLGAARNDLEDRLIVSNFRERPKPSNNESDDDDDNDGVSTGSGSSSSSDTTSGSSISRPTSKPRKPLGGIGIGLGRRKRQEVEVDPICFPKNTEPLPEKFDWRKMGKVTPARYQGSCGGCWAFASLAALESAYLIKGKTSNKNFDLSEQQLIACGRKDGCNGGTSVDAFNYILANNGVTDEGTMPFDAKKNNNCDKKKKKKRHARIKDYCLRGIYAKVDGKPEELTDQQIQYAIREYGPVYATLNADHIAVKHLKTGMYSNKKCSKQTNHAILVVGWDKKGWIIKNSWGKKWGDDGFFRMKRGSNMCGLNTYITFPIL</sequence>
<proteinExistence type="inferred from homology"/>
<organism evidence="8 9">
    <name type="scientific">Blomia tropicalis</name>
    <name type="common">Mite</name>
    <dbReference type="NCBI Taxonomy" id="40697"/>
    <lineage>
        <taxon>Eukaryota</taxon>
        <taxon>Metazoa</taxon>
        <taxon>Ecdysozoa</taxon>
        <taxon>Arthropoda</taxon>
        <taxon>Chelicerata</taxon>
        <taxon>Arachnida</taxon>
        <taxon>Acari</taxon>
        <taxon>Acariformes</taxon>
        <taxon>Sarcoptiformes</taxon>
        <taxon>Astigmata</taxon>
        <taxon>Glycyphagoidea</taxon>
        <taxon>Echimyopodidae</taxon>
        <taxon>Blomia</taxon>
    </lineage>
</organism>
<feature type="compositionally biased region" description="Low complexity" evidence="5">
    <location>
        <begin position="198"/>
        <end position="218"/>
    </location>
</feature>
<accession>A0A9Q0RKM0</accession>
<evidence type="ECO:0000256" key="1">
    <source>
        <dbReference type="ARBA" id="ARBA00008455"/>
    </source>
</evidence>
<protein>
    <recommendedName>
        <fullName evidence="7">Peptidase C1A papain C-terminal domain-containing protein</fullName>
    </recommendedName>
</protein>
<dbReference type="OMA" id="NYTIACI"/>
<dbReference type="CDD" id="cd02248">
    <property type="entry name" value="Peptidase_C1A"/>
    <property type="match status" value="1"/>
</dbReference>
<evidence type="ECO:0000313" key="9">
    <source>
        <dbReference type="Proteomes" id="UP001142055"/>
    </source>
</evidence>
<dbReference type="InterPro" id="IPR000668">
    <property type="entry name" value="Peptidase_C1A_C"/>
</dbReference>
<feature type="region of interest" description="Disordered" evidence="5">
    <location>
        <begin position="178"/>
        <end position="235"/>
    </location>
</feature>
<dbReference type="PROSITE" id="PS00139">
    <property type="entry name" value="THIOL_PROTEASE_CYS"/>
    <property type="match status" value="1"/>
</dbReference>
<comment type="caution">
    <text evidence="8">The sequence shown here is derived from an EMBL/GenBank/DDBJ whole genome shotgun (WGS) entry which is preliminary data.</text>
</comment>
<comment type="similarity">
    <text evidence="1">Belongs to the peptidase C1 family.</text>
</comment>
<keyword evidence="9" id="KW-1185">Reference proteome</keyword>
<dbReference type="PRINTS" id="PR00705">
    <property type="entry name" value="PAPAIN"/>
</dbReference>
<dbReference type="Gene3D" id="3.90.70.10">
    <property type="entry name" value="Cysteine proteinases"/>
    <property type="match status" value="1"/>
</dbReference>
<dbReference type="EMBL" id="JAPWDV010000003">
    <property type="protein sequence ID" value="KAJ6217884.1"/>
    <property type="molecule type" value="Genomic_DNA"/>
</dbReference>
<evidence type="ECO:0000256" key="3">
    <source>
        <dbReference type="ARBA" id="ARBA00022801"/>
    </source>
</evidence>
<feature type="signal peptide" evidence="6">
    <location>
        <begin position="1"/>
        <end position="20"/>
    </location>
</feature>
<dbReference type="SUPFAM" id="SSF54001">
    <property type="entry name" value="Cysteine proteinases"/>
    <property type="match status" value="1"/>
</dbReference>
<gene>
    <name evidence="8" type="ORF">RDWZM_009041</name>
</gene>
<dbReference type="InterPro" id="IPR038765">
    <property type="entry name" value="Papain-like_cys_pep_sf"/>
</dbReference>
<dbReference type="SMART" id="SM00645">
    <property type="entry name" value="Pept_C1"/>
    <property type="match status" value="1"/>
</dbReference>
<dbReference type="InterPro" id="IPR039417">
    <property type="entry name" value="Peptidase_C1A_papain-like"/>
</dbReference>
<evidence type="ECO:0000256" key="2">
    <source>
        <dbReference type="ARBA" id="ARBA00022670"/>
    </source>
</evidence>
<keyword evidence="6" id="KW-0732">Signal</keyword>
<evidence type="ECO:0000256" key="4">
    <source>
        <dbReference type="ARBA" id="ARBA00022807"/>
    </source>
</evidence>
<dbReference type="Pfam" id="PF00112">
    <property type="entry name" value="Peptidase_C1"/>
    <property type="match status" value="1"/>
</dbReference>
<dbReference type="InterPro" id="IPR000169">
    <property type="entry name" value="Pept_cys_AS"/>
</dbReference>
<keyword evidence="4" id="KW-0788">Thiol protease</keyword>
<name>A0A9Q0RKM0_BLOTA</name>
<dbReference type="PANTHER" id="PTHR12411">
    <property type="entry name" value="CYSTEINE PROTEASE FAMILY C1-RELATED"/>
    <property type="match status" value="1"/>
</dbReference>